<feature type="region of interest" description="Disordered" evidence="1">
    <location>
        <begin position="1"/>
        <end position="35"/>
    </location>
</feature>
<dbReference type="AlphaFoldDB" id="A0A450V1F6"/>
<evidence type="ECO:0000313" key="4">
    <source>
        <dbReference type="EMBL" id="VFK03717.1"/>
    </source>
</evidence>
<organism evidence="2">
    <name type="scientific">Candidatus Kentrum eta</name>
    <dbReference type="NCBI Taxonomy" id="2126337"/>
    <lineage>
        <taxon>Bacteria</taxon>
        <taxon>Pseudomonadati</taxon>
        <taxon>Pseudomonadota</taxon>
        <taxon>Gammaproteobacteria</taxon>
        <taxon>Candidatus Kentrum</taxon>
    </lineage>
</organism>
<gene>
    <name evidence="2" type="ORF">BECKH772A_GA0070896_101445</name>
    <name evidence="3" type="ORF">BECKH772B_GA0070898_101465</name>
    <name evidence="4" type="ORF">BECKH772C_GA0070978_101425</name>
</gene>
<dbReference type="EMBL" id="CAADFJ010000142">
    <property type="protein sequence ID" value="VFK03717.1"/>
    <property type="molecule type" value="Genomic_DNA"/>
</dbReference>
<name>A0A450V1F6_9GAMM</name>
<dbReference type="EMBL" id="CAADFG010000144">
    <property type="protein sequence ID" value="VFJ98664.1"/>
    <property type="molecule type" value="Genomic_DNA"/>
</dbReference>
<evidence type="ECO:0000256" key="1">
    <source>
        <dbReference type="SAM" id="MobiDB-lite"/>
    </source>
</evidence>
<protein>
    <submittedName>
        <fullName evidence="2">Uncharacterized protein</fullName>
    </submittedName>
</protein>
<proteinExistence type="predicted"/>
<dbReference type="EMBL" id="CAADFI010000146">
    <property type="protein sequence ID" value="VFJ98907.1"/>
    <property type="molecule type" value="Genomic_DNA"/>
</dbReference>
<reference evidence="2" key="1">
    <citation type="submission" date="2019-02" db="EMBL/GenBank/DDBJ databases">
        <authorList>
            <person name="Gruber-Vodicka R. H."/>
            <person name="Seah K. B. B."/>
        </authorList>
    </citation>
    <scope>NUCLEOTIDE SEQUENCE</scope>
    <source>
        <strain evidence="4">BECK_SA2B12</strain>
        <strain evidence="2">BECK_SA2B15</strain>
        <strain evidence="3">BECK_SA2B20</strain>
    </source>
</reference>
<evidence type="ECO:0000313" key="2">
    <source>
        <dbReference type="EMBL" id="VFJ98664.1"/>
    </source>
</evidence>
<evidence type="ECO:0000313" key="3">
    <source>
        <dbReference type="EMBL" id="VFJ98907.1"/>
    </source>
</evidence>
<accession>A0A450V1F6</accession>
<sequence>MPERPLLLFPTPETASKSNLSGGAGRFRKPTPQRQWEKLSPQFDRLRQTIEARRMELQQGTAGIGPKFAEEDWP</sequence>